<accession>A0AAW1KX87</accession>
<reference evidence="2 3" key="1">
    <citation type="submission" date="2024-03" db="EMBL/GenBank/DDBJ databases">
        <title>WGS assembly of Saponaria officinalis var. Norfolk2.</title>
        <authorList>
            <person name="Jenkins J."/>
            <person name="Shu S."/>
            <person name="Grimwood J."/>
            <person name="Barry K."/>
            <person name="Goodstein D."/>
            <person name="Schmutz J."/>
            <person name="Leebens-Mack J."/>
            <person name="Osbourn A."/>
        </authorList>
    </citation>
    <scope>NUCLEOTIDE SEQUENCE [LARGE SCALE GENOMIC DNA]</scope>
    <source>
        <strain evidence="3">cv. Norfolk2</strain>
        <strain evidence="2">JIC</strain>
        <tissue evidence="2">Leaf</tissue>
    </source>
</reference>
<feature type="region of interest" description="Disordered" evidence="1">
    <location>
        <begin position="71"/>
        <end position="92"/>
    </location>
</feature>
<dbReference type="EMBL" id="JBDFQZ010000005">
    <property type="protein sequence ID" value="KAK9723876.1"/>
    <property type="molecule type" value="Genomic_DNA"/>
</dbReference>
<sequence length="92" mass="10510">MRVCHVNQLDTNLGAIRSCFAAIGASNKGSIPNVKYVLENPKFRRFFFIETPKKKNYENFYSKEKKEILKANEGSEQKSESKGLRKSHIATV</sequence>
<proteinExistence type="predicted"/>
<dbReference type="Proteomes" id="UP001443914">
    <property type="component" value="Unassembled WGS sequence"/>
</dbReference>
<gene>
    <name evidence="2" type="ORF">RND81_05G031500</name>
</gene>
<dbReference type="AlphaFoldDB" id="A0AAW1KX87"/>
<comment type="caution">
    <text evidence="2">The sequence shown here is derived from an EMBL/GenBank/DDBJ whole genome shotgun (WGS) entry which is preliminary data.</text>
</comment>
<dbReference type="EMBL" id="JBDFQZ010000005">
    <property type="protein sequence ID" value="KAK9723877.1"/>
    <property type="molecule type" value="Genomic_DNA"/>
</dbReference>
<protein>
    <submittedName>
        <fullName evidence="2">Uncharacterized protein</fullName>
    </submittedName>
</protein>
<organism evidence="2 3">
    <name type="scientific">Saponaria officinalis</name>
    <name type="common">Common soapwort</name>
    <name type="synonym">Lychnis saponaria</name>
    <dbReference type="NCBI Taxonomy" id="3572"/>
    <lineage>
        <taxon>Eukaryota</taxon>
        <taxon>Viridiplantae</taxon>
        <taxon>Streptophyta</taxon>
        <taxon>Embryophyta</taxon>
        <taxon>Tracheophyta</taxon>
        <taxon>Spermatophyta</taxon>
        <taxon>Magnoliopsida</taxon>
        <taxon>eudicotyledons</taxon>
        <taxon>Gunneridae</taxon>
        <taxon>Pentapetalae</taxon>
        <taxon>Caryophyllales</taxon>
        <taxon>Caryophyllaceae</taxon>
        <taxon>Caryophylleae</taxon>
        <taxon>Saponaria</taxon>
    </lineage>
</organism>
<evidence type="ECO:0000256" key="1">
    <source>
        <dbReference type="SAM" id="MobiDB-lite"/>
    </source>
</evidence>
<evidence type="ECO:0000313" key="2">
    <source>
        <dbReference type="EMBL" id="KAK9723876.1"/>
    </source>
</evidence>
<feature type="compositionally biased region" description="Basic and acidic residues" evidence="1">
    <location>
        <begin position="71"/>
        <end position="83"/>
    </location>
</feature>
<keyword evidence="3" id="KW-1185">Reference proteome</keyword>
<evidence type="ECO:0000313" key="3">
    <source>
        <dbReference type="Proteomes" id="UP001443914"/>
    </source>
</evidence>
<name>A0AAW1KX87_SAPOF</name>